<feature type="compositionally biased region" description="Basic and acidic residues" evidence="1">
    <location>
        <begin position="250"/>
        <end position="261"/>
    </location>
</feature>
<feature type="compositionally biased region" description="Polar residues" evidence="1">
    <location>
        <begin position="267"/>
        <end position="281"/>
    </location>
</feature>
<accession>A0ABP0P7E5</accession>
<feature type="compositionally biased region" description="Basic and acidic residues" evidence="1">
    <location>
        <begin position="180"/>
        <end position="194"/>
    </location>
</feature>
<proteinExistence type="predicted"/>
<evidence type="ECO:0000313" key="2">
    <source>
        <dbReference type="EMBL" id="CAK9070869.1"/>
    </source>
</evidence>
<sequence length="663" mass="76365">MALRRVHVNLGHARLPDMLRCLRVSRASEAAIRACKLFKCPECPRLMEPKIPRPSKLPVVDEFGIIVGLDVFEEKDADGVSWIWLNILDLATTFQVAVLLDQSHRNPTSAEIMNAFQTSWASWAGLPEKDDEEIRGWMITSRETELIDATPSVSSNTFSDLRRKLPPPPEGFTEELNDLPEIRKESEKAADKPETLPLVAEDDKQEEIVEIPASAPAEPRERRETEDEHQKRLGREWSERDRKKMVKSSEFFKKKEHERKDKQKKSSGSIASSRPNTSSIELMTEAAAKVPVGMDEDPELEGFETQPFDVEQDDYHQGRELTQQELKDEHGHVFGGHIDVCMKNYAWGMSRIKIAKDRKDQLDAELNEEEKTLLSSGAGELGWITRQLRSDLAGDWIAVLLHEALHGDVDLKNWPHIIEQRERIYVTDARSVFDYLSKDATSTSSDERMAIEGALLRETVRRRKAHVRWIDGQQSMSNILTKAGADKQVLLDFLKDGMFSLVQTESNRLMKERQSLLAFASFVPLPVKFMFNKWFSRVKAIKRCLDQVISRRTLANMTGKRYALLVAPGDHWVHWPDRWFDETSKTYKDNQELRKLRRKHALHFKKRGTKIAVPDDVKHGWRKRNWARWNNALERWVQHRRDHYEPVSKAQSAPNMASGKSAS</sequence>
<gene>
    <name evidence="2" type="ORF">CCMP2556_LOCUS34872</name>
</gene>
<keyword evidence="3" id="KW-1185">Reference proteome</keyword>
<name>A0ABP0P7E5_9DINO</name>
<protein>
    <submittedName>
        <fullName evidence="2">Uncharacterized protein</fullName>
    </submittedName>
</protein>
<comment type="caution">
    <text evidence="2">The sequence shown here is derived from an EMBL/GenBank/DDBJ whole genome shotgun (WGS) entry which is preliminary data.</text>
</comment>
<feature type="region of interest" description="Disordered" evidence="1">
    <location>
        <begin position="150"/>
        <end position="281"/>
    </location>
</feature>
<reference evidence="2 3" key="1">
    <citation type="submission" date="2024-02" db="EMBL/GenBank/DDBJ databases">
        <authorList>
            <person name="Chen Y."/>
            <person name="Shah S."/>
            <person name="Dougan E. K."/>
            <person name="Thang M."/>
            <person name="Chan C."/>
        </authorList>
    </citation>
    <scope>NUCLEOTIDE SEQUENCE [LARGE SCALE GENOMIC DNA]</scope>
</reference>
<organism evidence="2 3">
    <name type="scientific">Durusdinium trenchii</name>
    <dbReference type="NCBI Taxonomy" id="1381693"/>
    <lineage>
        <taxon>Eukaryota</taxon>
        <taxon>Sar</taxon>
        <taxon>Alveolata</taxon>
        <taxon>Dinophyceae</taxon>
        <taxon>Suessiales</taxon>
        <taxon>Symbiodiniaceae</taxon>
        <taxon>Durusdinium</taxon>
    </lineage>
</organism>
<evidence type="ECO:0000313" key="3">
    <source>
        <dbReference type="Proteomes" id="UP001642484"/>
    </source>
</evidence>
<dbReference type="EMBL" id="CAXAMN010022565">
    <property type="protein sequence ID" value="CAK9070869.1"/>
    <property type="molecule type" value="Genomic_DNA"/>
</dbReference>
<evidence type="ECO:0000256" key="1">
    <source>
        <dbReference type="SAM" id="MobiDB-lite"/>
    </source>
</evidence>
<feature type="compositionally biased region" description="Basic and acidic residues" evidence="1">
    <location>
        <begin position="218"/>
        <end position="242"/>
    </location>
</feature>
<dbReference type="Proteomes" id="UP001642484">
    <property type="component" value="Unassembled WGS sequence"/>
</dbReference>